<feature type="region of interest" description="Disordered" evidence="16">
    <location>
        <begin position="519"/>
        <end position="620"/>
    </location>
</feature>
<feature type="compositionally biased region" description="Acidic residues" evidence="16">
    <location>
        <begin position="560"/>
        <end position="571"/>
    </location>
</feature>
<comment type="subcellular location">
    <subcellularLocation>
        <location evidence="1">Cytoplasmic vesicle</location>
        <location evidence="1">COPII-coated vesicle membrane</location>
        <topology evidence="1">Peripheral membrane protein</topology>
        <orientation evidence="1">Cytoplasmic side</orientation>
    </subcellularLocation>
    <subcellularLocation>
        <location evidence="2">Endoplasmic reticulum membrane</location>
        <topology evidence="2">Peripheral membrane protein</topology>
        <orientation evidence="2">Cytoplasmic side</orientation>
    </subcellularLocation>
</comment>
<feature type="compositionally biased region" description="Low complexity" evidence="16">
    <location>
        <begin position="1066"/>
        <end position="1076"/>
    </location>
</feature>
<evidence type="ECO:0000313" key="18">
    <source>
        <dbReference type="EMBL" id="EPT05809.1"/>
    </source>
</evidence>
<dbReference type="GO" id="GO:0030127">
    <property type="term" value="C:COPII vesicle coat"/>
    <property type="evidence" value="ECO:0007669"/>
    <property type="project" value="TreeGrafter"/>
</dbReference>
<name>S8ESB8_FOMSC</name>
<evidence type="ECO:0000256" key="15">
    <source>
        <dbReference type="PROSITE-ProRule" id="PRU00221"/>
    </source>
</evidence>
<keyword evidence="12" id="KW-0472">Membrane</keyword>
<feature type="domain" description="SRA1/Sec31" evidence="17">
    <location>
        <begin position="1383"/>
        <end position="1465"/>
    </location>
</feature>
<dbReference type="SUPFAM" id="SSF50978">
    <property type="entry name" value="WD40 repeat-like"/>
    <property type="match status" value="1"/>
</dbReference>
<sequence>MKLKEIHRTSTFAWSPSPSLPLLATGTVAGALDESFSNNGQLEIWAPDFLDKTQYDLGEEGQAGPKASVTTTSRFNRLAWGYTDASRPRGVLVAGMENGELDIWDPAKIVANADPTESLILRNATHTGPVRGLDFNPIQTNLFSSGAVNGEIYIWDLRDPSKPYSPGTRSTKLDEITALAWNHHVQYALAASSSTGYTVVWDLRGKREVAALTYGGGAGTMGGSMQGFGSGMAMGGRRGMSDVAWHPDNATRLVTASEDDTSPIIMVWDLRNARAPEKILTGHEKGVLSLSWCKQDPDLLLSCGKDNRALCWNPQTSEIIGELPSADNWAFQVQWCPRNPDLFATALFDGTIGIHSIQSTNEAVDVPAVTPQPDGSDIFNAPGFSRASQATLSLKHPPKWLRRPVSSSFGYGGKLVSVSNLPSAQGKTQSSVVHVRKVVAEPTIAERAARLQAAVEGEALGAFAEEKTSEVKVPEASAGWRALLSLFKADSRDELITLLGFSKEEVAARVAEAVQKLKASAEASATPIEDDVTEAASDAGYKPPIVSFAEPESEARSDSGGEETAGEDADETGSAAAEATPSEVSASAASDNTNIPVADTESTTTAPSLFGDEPLGTPQMDAAADFFGSIGTGQGNEDQIQIPHRNYGLDSSVAATIGSGPSSVVDEALQSNTFKIYPPEESETDRLVTKALVLGDFDSAVSLCLSSDRFADAILLAVKGGPELLQRTQKAYFERQTIALPYLRLFQSIVTNDLADIVQNAELQEWQEIFVVLCTFANQEEFSSLAEQLGQRLEFQSSLAKVSGGPDAEQKATEFRRNATLTYLAAGRLERLVNIWIDDLIEEEQLLVQSESVQGSRYTAHALALQTFVEKVTVFRSAIKYEDADLKQKTNGEEVDAVTYKLSGLYDRYFEYADLLAAQGLIKEAVAYLKLTPQEYQGSTSSPLDFQVIRDRLLKASGEQRLPPRSASLQAVHKGTPLPSSTSAYGGYSAYTAPTQPTVAPQAPVAPSSMYDPYGAGSAGAANVANPYAAPPAQNLYAPPAQATRAAQPYQPAAPMTYNTNHYGRPASQPQPVVGQAPPPPTILPPPPPRAANATPAGPPPPPKRDAGGWNDAPHQISQRRGTGPKPAAITAPFPNAPMSPGIPSTPSFGHGQPLPTLPPPPRPASVQQRPPPPPQGQRMPPPPHGGPGHFPSRPPSGPPSSGAGMAPPPGRLMMSPPPGPGMARSPLAQGAGGSPYAPPPSLPGQTPPPMQGRIPPGLPPQGVPGPSGPYARATPPPQGPPPMGPPGQSQFAQQHPPPQQQQPGPQGQFAPPPMARMGPPPGGAPPQGPPQGPPRGAPTGNGSAAPARTGPPPPKYPPGDRSHIPDELRPAYAVIFGQWEHLKQTSPPSQKRLVDDLERRLNPLFDALNCETLSKPVQEKLLVLSRAIEAHDRDGAMALHMDLLTTGSLTDDIGLWMSGVKQLILRL</sequence>
<dbReference type="Gene3D" id="1.20.940.10">
    <property type="entry name" value="Functional domain of the splicing factor Prp18"/>
    <property type="match status" value="1"/>
</dbReference>
<keyword evidence="11" id="KW-0653">Protein transport</keyword>
<evidence type="ECO:0000256" key="6">
    <source>
        <dbReference type="ARBA" id="ARBA00022448"/>
    </source>
</evidence>
<dbReference type="GO" id="GO:0005198">
    <property type="term" value="F:structural molecule activity"/>
    <property type="evidence" value="ECO:0007669"/>
    <property type="project" value="TreeGrafter"/>
</dbReference>
<evidence type="ECO:0000256" key="4">
    <source>
        <dbReference type="ARBA" id="ARBA00013507"/>
    </source>
</evidence>
<evidence type="ECO:0000256" key="3">
    <source>
        <dbReference type="ARBA" id="ARBA00009358"/>
    </source>
</evidence>
<evidence type="ECO:0000313" key="19">
    <source>
        <dbReference type="Proteomes" id="UP000015241"/>
    </source>
</evidence>
<feature type="region of interest" description="Disordered" evidence="16">
    <location>
        <begin position="959"/>
        <end position="980"/>
    </location>
</feature>
<feature type="repeat" description="WD" evidence="15">
    <location>
        <begin position="280"/>
        <end position="322"/>
    </location>
</feature>
<evidence type="ECO:0000256" key="16">
    <source>
        <dbReference type="SAM" id="MobiDB-lite"/>
    </source>
</evidence>
<evidence type="ECO:0000256" key="12">
    <source>
        <dbReference type="ARBA" id="ARBA00023136"/>
    </source>
</evidence>
<dbReference type="FunFam" id="2.130.10.10:FF:000193">
    <property type="entry name" value="Protein transport protein SEC31, putative"/>
    <property type="match status" value="1"/>
</dbReference>
<dbReference type="FunCoup" id="S8ESB8">
    <property type="interactions" value="416"/>
</dbReference>
<comment type="similarity">
    <text evidence="3">Belongs to the WD repeat SEC31 family.</text>
</comment>
<evidence type="ECO:0000256" key="10">
    <source>
        <dbReference type="ARBA" id="ARBA00022892"/>
    </source>
</evidence>
<dbReference type="Pfam" id="PF00400">
    <property type="entry name" value="WD40"/>
    <property type="match status" value="2"/>
</dbReference>
<evidence type="ECO:0000256" key="2">
    <source>
        <dbReference type="ARBA" id="ARBA00004397"/>
    </source>
</evidence>
<evidence type="ECO:0000256" key="8">
    <source>
        <dbReference type="ARBA" id="ARBA00022737"/>
    </source>
</evidence>
<dbReference type="GO" id="GO:0090110">
    <property type="term" value="P:COPII-coated vesicle cargo loading"/>
    <property type="evidence" value="ECO:0007669"/>
    <property type="project" value="TreeGrafter"/>
</dbReference>
<feature type="compositionally biased region" description="Polar residues" evidence="16">
    <location>
        <begin position="582"/>
        <end position="607"/>
    </location>
</feature>
<evidence type="ECO:0000256" key="1">
    <source>
        <dbReference type="ARBA" id="ARBA00004299"/>
    </source>
</evidence>
<dbReference type="Gene3D" id="2.130.10.10">
    <property type="entry name" value="YVTN repeat-like/Quinoprotein amine dehydrogenase"/>
    <property type="match status" value="1"/>
</dbReference>
<dbReference type="HOGENOM" id="CLU_003033_2_0_1"/>
<keyword evidence="6" id="KW-0813">Transport</keyword>
<comment type="function">
    <text evidence="14">Component of the coat protein complex II (COPII) which promotes the formation of transport vesicles from the endoplasmic reticulum (ER). The coat has two main functions, the physical deformation of the endoplasmic reticulum membrane into vesicles and the selection of cargo molecules.</text>
</comment>
<dbReference type="InterPro" id="IPR001680">
    <property type="entry name" value="WD40_rpt"/>
</dbReference>
<dbReference type="Proteomes" id="UP000015241">
    <property type="component" value="Unassembled WGS sequence"/>
</dbReference>
<evidence type="ECO:0000259" key="17">
    <source>
        <dbReference type="Pfam" id="PF07304"/>
    </source>
</evidence>
<dbReference type="InterPro" id="IPR040251">
    <property type="entry name" value="SEC31-like"/>
</dbReference>
<dbReference type="GO" id="GO:0005789">
    <property type="term" value="C:endoplasmic reticulum membrane"/>
    <property type="evidence" value="ECO:0007669"/>
    <property type="project" value="UniProtKB-SubCell"/>
</dbReference>
<dbReference type="PANTHER" id="PTHR13923:SF11">
    <property type="entry name" value="SECRETORY 31, ISOFORM D"/>
    <property type="match status" value="1"/>
</dbReference>
<feature type="compositionally biased region" description="Pro residues" evidence="16">
    <location>
        <begin position="1156"/>
        <end position="1186"/>
    </location>
</feature>
<gene>
    <name evidence="18" type="ORF">FOMPIDRAFT_1021433</name>
</gene>
<dbReference type="Pfam" id="PF07304">
    <property type="entry name" value="SRA1"/>
    <property type="match status" value="1"/>
</dbReference>
<evidence type="ECO:0000256" key="9">
    <source>
        <dbReference type="ARBA" id="ARBA00022824"/>
    </source>
</evidence>
<dbReference type="InterPro" id="IPR015943">
    <property type="entry name" value="WD40/YVTN_repeat-like_dom_sf"/>
</dbReference>
<dbReference type="OrthoDB" id="542917at2759"/>
<feature type="compositionally biased region" description="Pro residues" evidence="16">
    <location>
        <begin position="1237"/>
        <end position="1268"/>
    </location>
</feature>
<protein>
    <recommendedName>
        <fullName evidence="5">Protein transport protein SEC31</fullName>
    </recommendedName>
    <alternativeName>
        <fullName evidence="4">Protein transport protein sec31</fullName>
    </alternativeName>
</protein>
<feature type="repeat" description="WD" evidence="15">
    <location>
        <begin position="123"/>
        <end position="165"/>
    </location>
</feature>
<keyword evidence="7 15" id="KW-0853">WD repeat</keyword>
<dbReference type="InParanoid" id="S8ESB8"/>
<evidence type="ECO:0000256" key="14">
    <source>
        <dbReference type="ARBA" id="ARBA00025471"/>
    </source>
</evidence>
<evidence type="ECO:0000256" key="5">
    <source>
        <dbReference type="ARBA" id="ARBA00021236"/>
    </source>
</evidence>
<organism evidence="18 19">
    <name type="scientific">Fomitopsis schrenkii</name>
    <name type="common">Brown rot fungus</name>
    <dbReference type="NCBI Taxonomy" id="2126942"/>
    <lineage>
        <taxon>Eukaryota</taxon>
        <taxon>Fungi</taxon>
        <taxon>Dikarya</taxon>
        <taxon>Basidiomycota</taxon>
        <taxon>Agaricomycotina</taxon>
        <taxon>Agaricomycetes</taxon>
        <taxon>Polyporales</taxon>
        <taxon>Fomitopsis</taxon>
    </lineage>
</organism>
<dbReference type="InterPro" id="IPR009917">
    <property type="entry name" value="SRA1/Sec31"/>
</dbReference>
<dbReference type="InterPro" id="IPR036322">
    <property type="entry name" value="WD40_repeat_dom_sf"/>
</dbReference>
<dbReference type="GO" id="GO:0007029">
    <property type="term" value="P:endoplasmic reticulum organization"/>
    <property type="evidence" value="ECO:0007669"/>
    <property type="project" value="TreeGrafter"/>
</dbReference>
<feature type="compositionally biased region" description="Pro residues" evidence="16">
    <location>
        <begin position="1207"/>
        <end position="1221"/>
    </location>
</feature>
<keyword evidence="19" id="KW-1185">Reference proteome</keyword>
<keyword evidence="13" id="KW-0968">Cytoplasmic vesicle</keyword>
<keyword evidence="10" id="KW-0931">ER-Golgi transport</keyword>
<feature type="compositionally biased region" description="Pro residues" evidence="16">
    <location>
        <begin position="1311"/>
        <end position="1337"/>
    </location>
</feature>
<evidence type="ECO:0000256" key="7">
    <source>
        <dbReference type="ARBA" id="ARBA00022574"/>
    </source>
</evidence>
<feature type="region of interest" description="Disordered" evidence="16">
    <location>
        <begin position="1053"/>
        <end position="1366"/>
    </location>
</feature>
<dbReference type="Gene3D" id="1.25.40.1030">
    <property type="match status" value="1"/>
</dbReference>
<keyword evidence="9" id="KW-0256">Endoplasmic reticulum</keyword>
<proteinExistence type="inferred from homology"/>
<dbReference type="GO" id="GO:0015031">
    <property type="term" value="P:protein transport"/>
    <property type="evidence" value="ECO:0007669"/>
    <property type="project" value="UniProtKB-KW"/>
</dbReference>
<evidence type="ECO:0000256" key="11">
    <source>
        <dbReference type="ARBA" id="ARBA00022927"/>
    </source>
</evidence>
<dbReference type="PROSITE" id="PS50082">
    <property type="entry name" value="WD_REPEATS_2"/>
    <property type="match status" value="2"/>
</dbReference>
<keyword evidence="8" id="KW-0677">Repeat</keyword>
<dbReference type="SMART" id="SM00320">
    <property type="entry name" value="WD40"/>
    <property type="match status" value="5"/>
</dbReference>
<reference evidence="18 19" key="1">
    <citation type="journal article" date="2012" name="Science">
        <title>The Paleozoic origin of enzymatic lignin decomposition reconstructed from 31 fungal genomes.</title>
        <authorList>
            <person name="Floudas D."/>
            <person name="Binder M."/>
            <person name="Riley R."/>
            <person name="Barry K."/>
            <person name="Blanchette R.A."/>
            <person name="Henrissat B."/>
            <person name="Martinez A.T."/>
            <person name="Otillar R."/>
            <person name="Spatafora J.W."/>
            <person name="Yadav J.S."/>
            <person name="Aerts A."/>
            <person name="Benoit I."/>
            <person name="Boyd A."/>
            <person name="Carlson A."/>
            <person name="Copeland A."/>
            <person name="Coutinho P.M."/>
            <person name="de Vries R.P."/>
            <person name="Ferreira P."/>
            <person name="Findley K."/>
            <person name="Foster B."/>
            <person name="Gaskell J."/>
            <person name="Glotzer D."/>
            <person name="Gorecki P."/>
            <person name="Heitman J."/>
            <person name="Hesse C."/>
            <person name="Hori C."/>
            <person name="Igarashi K."/>
            <person name="Jurgens J.A."/>
            <person name="Kallen N."/>
            <person name="Kersten P."/>
            <person name="Kohler A."/>
            <person name="Kuees U."/>
            <person name="Kumar T.K.A."/>
            <person name="Kuo A."/>
            <person name="LaButti K."/>
            <person name="Larrondo L.F."/>
            <person name="Lindquist E."/>
            <person name="Ling A."/>
            <person name="Lombard V."/>
            <person name="Lucas S."/>
            <person name="Lundell T."/>
            <person name="Martin R."/>
            <person name="McLaughlin D.J."/>
            <person name="Morgenstern I."/>
            <person name="Morin E."/>
            <person name="Murat C."/>
            <person name="Nagy L.G."/>
            <person name="Nolan M."/>
            <person name="Ohm R.A."/>
            <person name="Patyshakuliyeva A."/>
            <person name="Rokas A."/>
            <person name="Ruiz-Duenas F.J."/>
            <person name="Sabat G."/>
            <person name="Salamov A."/>
            <person name="Samejima M."/>
            <person name="Schmutz J."/>
            <person name="Slot J.C."/>
            <person name="St John F."/>
            <person name="Stenlid J."/>
            <person name="Sun H."/>
            <person name="Sun S."/>
            <person name="Syed K."/>
            <person name="Tsang A."/>
            <person name="Wiebenga A."/>
            <person name="Young D."/>
            <person name="Pisabarro A."/>
            <person name="Eastwood D.C."/>
            <person name="Martin F."/>
            <person name="Cullen D."/>
            <person name="Grigoriev I.V."/>
            <person name="Hibbett D.S."/>
        </authorList>
    </citation>
    <scope>NUCLEOTIDE SEQUENCE</scope>
    <source>
        <strain evidence="19">FP-58527</strain>
    </source>
</reference>
<dbReference type="STRING" id="743788.S8ESB8"/>
<dbReference type="GO" id="GO:0070971">
    <property type="term" value="C:endoplasmic reticulum exit site"/>
    <property type="evidence" value="ECO:0007669"/>
    <property type="project" value="TreeGrafter"/>
</dbReference>
<feature type="compositionally biased region" description="Pro residues" evidence="16">
    <location>
        <begin position="1077"/>
        <end position="1090"/>
    </location>
</feature>
<dbReference type="eggNOG" id="KOG0307">
    <property type="taxonomic scope" value="Eukaryota"/>
</dbReference>
<accession>S8ESB8</accession>
<dbReference type="EMBL" id="KE504123">
    <property type="protein sequence ID" value="EPT05809.1"/>
    <property type="molecule type" value="Genomic_DNA"/>
</dbReference>
<evidence type="ECO:0000256" key="13">
    <source>
        <dbReference type="ARBA" id="ARBA00023329"/>
    </source>
</evidence>
<dbReference type="PANTHER" id="PTHR13923">
    <property type="entry name" value="SEC31-RELATED PROTEIN"/>
    <property type="match status" value="1"/>
</dbReference>
<feature type="compositionally biased region" description="Pro residues" evidence="16">
    <location>
        <begin position="1275"/>
        <end position="1286"/>
    </location>
</feature>